<dbReference type="Pfam" id="PF01541">
    <property type="entry name" value="GIY-YIG"/>
    <property type="match status" value="1"/>
</dbReference>
<dbReference type="OrthoDB" id="9807770at2"/>
<gene>
    <name evidence="4" type="ORF">NCTC13832_00194</name>
    <name evidence="3" type="ORF">TP70_10810</name>
</gene>
<evidence type="ECO:0000313" key="4">
    <source>
        <dbReference type="EMBL" id="SUM56556.1"/>
    </source>
</evidence>
<dbReference type="InterPro" id="IPR050190">
    <property type="entry name" value="UPF0213_domain"/>
</dbReference>
<protein>
    <submittedName>
        <fullName evidence="4">Endonuclease containing a URI domain</fullName>
    </submittedName>
</protein>
<dbReference type="EMBL" id="JXWY01000142">
    <property type="protein sequence ID" value="KIX89890.1"/>
    <property type="molecule type" value="Genomic_DNA"/>
</dbReference>
<dbReference type="Gene3D" id="3.40.1440.10">
    <property type="entry name" value="GIY-YIG endonuclease"/>
    <property type="match status" value="1"/>
</dbReference>
<dbReference type="Proteomes" id="UP000254100">
    <property type="component" value="Unassembled WGS sequence"/>
</dbReference>
<feature type="domain" description="GIY-YIG" evidence="2">
    <location>
        <begin position="2"/>
        <end position="77"/>
    </location>
</feature>
<dbReference type="STRING" id="569857.TP70_10810"/>
<keyword evidence="4" id="KW-0378">Hydrolase</keyword>
<reference evidence="4 6" key="2">
    <citation type="submission" date="2018-06" db="EMBL/GenBank/DDBJ databases">
        <authorList>
            <consortium name="Pathogen Informatics"/>
            <person name="Doyle S."/>
        </authorList>
    </citation>
    <scope>NUCLEOTIDE SEQUENCE [LARGE SCALE GENOMIC DNA]</scope>
    <source>
        <strain evidence="4 6">NCTC13832</strain>
    </source>
</reference>
<evidence type="ECO:0000313" key="3">
    <source>
        <dbReference type="EMBL" id="KIX89890.1"/>
    </source>
</evidence>
<dbReference type="SUPFAM" id="SSF82771">
    <property type="entry name" value="GIY-YIG endonuclease"/>
    <property type="match status" value="1"/>
</dbReference>
<keyword evidence="4" id="KW-0255">Endonuclease</keyword>
<comment type="similarity">
    <text evidence="1">Belongs to the UPF0213 family.</text>
</comment>
<dbReference type="AlphaFoldDB" id="A0A0D6XN98"/>
<organism evidence="4 6">
    <name type="scientific">Staphylococcus microti</name>
    <dbReference type="NCBI Taxonomy" id="569857"/>
    <lineage>
        <taxon>Bacteria</taxon>
        <taxon>Bacillati</taxon>
        <taxon>Bacillota</taxon>
        <taxon>Bacilli</taxon>
        <taxon>Bacillales</taxon>
        <taxon>Staphylococcaceae</taxon>
        <taxon>Staphylococcus</taxon>
    </lineage>
</organism>
<name>A0A0D6XN98_9STAP</name>
<keyword evidence="5" id="KW-1185">Reference proteome</keyword>
<dbReference type="Proteomes" id="UP000032366">
    <property type="component" value="Unassembled WGS sequence"/>
</dbReference>
<dbReference type="EMBL" id="UHDT01000001">
    <property type="protein sequence ID" value="SUM56556.1"/>
    <property type="molecule type" value="Genomic_DNA"/>
</dbReference>
<reference evidence="3 5" key="1">
    <citation type="submission" date="2015-01" db="EMBL/GenBank/DDBJ databases">
        <authorList>
            <person name="Guo J."/>
        </authorList>
    </citation>
    <scope>NUCLEOTIDE SEQUENCE [LARGE SCALE GENOMIC DNA]</scope>
    <source>
        <strain evidence="3 5">DSM 22147</strain>
    </source>
</reference>
<dbReference type="SMART" id="SM00465">
    <property type="entry name" value="GIYc"/>
    <property type="match status" value="1"/>
</dbReference>
<dbReference type="RefSeq" id="WP_044361593.1">
    <property type="nucleotide sequence ID" value="NZ_JXWY01000142.1"/>
</dbReference>
<proteinExistence type="inferred from homology"/>
<dbReference type="InterPro" id="IPR000305">
    <property type="entry name" value="GIY-YIG_endonuc"/>
</dbReference>
<dbReference type="PROSITE" id="PS50164">
    <property type="entry name" value="GIY_YIG"/>
    <property type="match status" value="1"/>
</dbReference>
<keyword evidence="4" id="KW-0540">Nuclease</keyword>
<dbReference type="PANTHER" id="PTHR34477:SF1">
    <property type="entry name" value="UPF0213 PROTEIN YHBQ"/>
    <property type="match status" value="1"/>
</dbReference>
<evidence type="ECO:0000259" key="2">
    <source>
        <dbReference type="PROSITE" id="PS50164"/>
    </source>
</evidence>
<accession>A0A0D6XN98</accession>
<evidence type="ECO:0000256" key="1">
    <source>
        <dbReference type="ARBA" id="ARBA00007435"/>
    </source>
</evidence>
<sequence>MAKHYTYIVECVDHSLYTGYTTDLTARIHKHNEGKGAKYTKTRRPVRLKHYEIFDTKSEALKREYAIKQLTRQQKIALIEER</sequence>
<dbReference type="PANTHER" id="PTHR34477">
    <property type="entry name" value="UPF0213 PROTEIN YHBQ"/>
    <property type="match status" value="1"/>
</dbReference>
<dbReference type="CDD" id="cd10456">
    <property type="entry name" value="GIY-YIG_UPF0213"/>
    <property type="match status" value="1"/>
</dbReference>
<evidence type="ECO:0000313" key="5">
    <source>
        <dbReference type="Proteomes" id="UP000032366"/>
    </source>
</evidence>
<dbReference type="GO" id="GO:0004519">
    <property type="term" value="F:endonuclease activity"/>
    <property type="evidence" value="ECO:0007669"/>
    <property type="project" value="UniProtKB-KW"/>
</dbReference>
<evidence type="ECO:0000313" key="6">
    <source>
        <dbReference type="Proteomes" id="UP000254100"/>
    </source>
</evidence>
<dbReference type="InterPro" id="IPR035901">
    <property type="entry name" value="GIY-YIG_endonuc_sf"/>
</dbReference>